<gene>
    <name evidence="1" type="ORF">AS189_14335</name>
</gene>
<name>A0A0S2M1I2_9MICC</name>
<dbReference type="EMBL" id="CP013200">
    <property type="protein sequence ID" value="ALO67452.1"/>
    <property type="molecule type" value="Genomic_DNA"/>
</dbReference>
<proteinExistence type="predicted"/>
<evidence type="ECO:0000313" key="2">
    <source>
        <dbReference type="Proteomes" id="UP000059574"/>
    </source>
</evidence>
<sequence length="85" mass="8495">MAIDVRIERLILNGMGLDARTAALVAAAVEAELASRLAAGSFDTAMGAVAVPVLRTPPVQVHEGASPQALGRGIAGAVLGGLRHG</sequence>
<dbReference type="Proteomes" id="UP000059574">
    <property type="component" value="Chromosome"/>
</dbReference>
<reference evidence="1 2" key="2">
    <citation type="journal article" date="2016" name="J. Biotechnol.">
        <title>Complete genome sequence of Arthrobacter alpinus ERGS4:06, a yellow pigmented bacterium tolerant to cold and radiations isolated from Sikkim Himalaya.</title>
        <authorList>
            <person name="Kumar R."/>
            <person name="Singh D."/>
            <person name="Swarnkar M.K."/>
            <person name="Singh A.K."/>
            <person name="Kumar S."/>
        </authorList>
    </citation>
    <scope>NUCLEOTIDE SEQUENCE [LARGE SCALE GENOMIC DNA]</scope>
    <source>
        <strain evidence="1 2">ERGS4:06</strain>
    </source>
</reference>
<dbReference type="RefSeq" id="WP_062290317.1">
    <property type="nucleotide sequence ID" value="NZ_CP013200.1"/>
</dbReference>
<dbReference type="AlphaFoldDB" id="A0A0S2M1I2"/>
<accession>A0A0S2M1I2</accession>
<protein>
    <submittedName>
        <fullName evidence="1">Uncharacterized protein</fullName>
    </submittedName>
</protein>
<organism evidence="1 2">
    <name type="scientific">Arthrobacter alpinus</name>
    <dbReference type="NCBI Taxonomy" id="656366"/>
    <lineage>
        <taxon>Bacteria</taxon>
        <taxon>Bacillati</taxon>
        <taxon>Actinomycetota</taxon>
        <taxon>Actinomycetes</taxon>
        <taxon>Micrococcales</taxon>
        <taxon>Micrococcaceae</taxon>
        <taxon>Arthrobacter</taxon>
    </lineage>
</organism>
<reference evidence="2" key="1">
    <citation type="submission" date="2015-11" db="EMBL/GenBank/DDBJ databases">
        <authorList>
            <person name="Kumar R."/>
            <person name="Singh D."/>
            <person name="Swarnkar M.K."/>
            <person name="Singh A.K."/>
            <person name="Kumar S."/>
        </authorList>
    </citation>
    <scope>NUCLEOTIDE SEQUENCE [LARGE SCALE GENOMIC DNA]</scope>
    <source>
        <strain evidence="2">ERGS4:06</strain>
    </source>
</reference>
<evidence type="ECO:0000313" key="1">
    <source>
        <dbReference type="EMBL" id="ALO67452.1"/>
    </source>
</evidence>